<organism evidence="9 10">
    <name type="scientific">Cohnella zeiphila</name>
    <dbReference type="NCBI Taxonomy" id="2761120"/>
    <lineage>
        <taxon>Bacteria</taxon>
        <taxon>Bacillati</taxon>
        <taxon>Bacillota</taxon>
        <taxon>Bacilli</taxon>
        <taxon>Bacillales</taxon>
        <taxon>Paenibacillaceae</taxon>
        <taxon>Cohnella</taxon>
    </lineage>
</organism>
<dbReference type="AlphaFoldDB" id="A0A7X0STC5"/>
<evidence type="ECO:0000256" key="3">
    <source>
        <dbReference type="ARBA" id="ARBA00022475"/>
    </source>
</evidence>
<feature type="transmembrane region" description="Helical" evidence="7">
    <location>
        <begin position="12"/>
        <end position="35"/>
    </location>
</feature>
<keyword evidence="10" id="KW-1185">Reference proteome</keyword>
<evidence type="ECO:0000256" key="7">
    <source>
        <dbReference type="RuleBase" id="RU363032"/>
    </source>
</evidence>
<evidence type="ECO:0000313" key="9">
    <source>
        <dbReference type="EMBL" id="MBB6734789.1"/>
    </source>
</evidence>
<dbReference type="InterPro" id="IPR000515">
    <property type="entry name" value="MetI-like"/>
</dbReference>
<feature type="transmembrane region" description="Helical" evidence="7">
    <location>
        <begin position="77"/>
        <end position="98"/>
    </location>
</feature>
<evidence type="ECO:0000256" key="6">
    <source>
        <dbReference type="ARBA" id="ARBA00023136"/>
    </source>
</evidence>
<evidence type="ECO:0000256" key="4">
    <source>
        <dbReference type="ARBA" id="ARBA00022692"/>
    </source>
</evidence>
<proteinExistence type="inferred from homology"/>
<comment type="similarity">
    <text evidence="7">Belongs to the binding-protein-dependent transport system permease family.</text>
</comment>
<keyword evidence="5 7" id="KW-1133">Transmembrane helix</keyword>
<comment type="caution">
    <text evidence="9">The sequence shown here is derived from an EMBL/GenBank/DDBJ whole genome shotgun (WGS) entry which is preliminary data.</text>
</comment>
<dbReference type="CDD" id="cd06261">
    <property type="entry name" value="TM_PBP2"/>
    <property type="match status" value="1"/>
</dbReference>
<sequence>MIHRLTKGDRVFVAVCYTVLIVTGLLVALPVLNLISVSLSGGNLVYAGAIKLWPEQLQFDAYRYVIQSKTFFSAFRVSVIMTLLGSVLGLLLAVMAAYPLSKPGLPARKWIVLAFVFTMMFSGGIVPQYLLINKLHLLNTIWAVIFPSVTSVFNLLIVKNFFEALPGEIEEAAKIDGASQLKILFTIMLPLSKPVLATIFLFFAVGFWNDYFNARMYITDQHLMPLQVYLRTVIFEAQDPTGNFKLDQNSLRNVAPQSIINATVFLSMLPMAVLYPFLQKHFLRGMVIGSVKG</sequence>
<evidence type="ECO:0000256" key="5">
    <source>
        <dbReference type="ARBA" id="ARBA00022989"/>
    </source>
</evidence>
<feature type="transmembrane region" description="Helical" evidence="7">
    <location>
        <begin position="259"/>
        <end position="278"/>
    </location>
</feature>
<keyword evidence="3" id="KW-1003">Cell membrane</keyword>
<dbReference type="GO" id="GO:0055085">
    <property type="term" value="P:transmembrane transport"/>
    <property type="evidence" value="ECO:0007669"/>
    <property type="project" value="InterPro"/>
</dbReference>
<dbReference type="PANTHER" id="PTHR43744">
    <property type="entry name" value="ABC TRANSPORTER PERMEASE PROTEIN MG189-RELATED-RELATED"/>
    <property type="match status" value="1"/>
</dbReference>
<dbReference type="Gene3D" id="1.10.3720.10">
    <property type="entry name" value="MetI-like"/>
    <property type="match status" value="1"/>
</dbReference>
<keyword evidence="6 7" id="KW-0472">Membrane</keyword>
<accession>A0A7X0STC5</accession>
<name>A0A7X0STC5_9BACL</name>
<evidence type="ECO:0000313" key="10">
    <source>
        <dbReference type="Proteomes" id="UP000564644"/>
    </source>
</evidence>
<evidence type="ECO:0000256" key="1">
    <source>
        <dbReference type="ARBA" id="ARBA00004651"/>
    </source>
</evidence>
<feature type="transmembrane region" description="Helical" evidence="7">
    <location>
        <begin position="141"/>
        <end position="162"/>
    </location>
</feature>
<dbReference type="PROSITE" id="PS50928">
    <property type="entry name" value="ABC_TM1"/>
    <property type="match status" value="1"/>
</dbReference>
<gene>
    <name evidence="9" type="ORF">H7C18_28070</name>
</gene>
<keyword evidence="2 7" id="KW-0813">Transport</keyword>
<dbReference type="RefSeq" id="WP_185132436.1">
    <property type="nucleotide sequence ID" value="NZ_JACJVO010000036.1"/>
</dbReference>
<feature type="domain" description="ABC transmembrane type-1" evidence="8">
    <location>
        <begin position="75"/>
        <end position="278"/>
    </location>
</feature>
<dbReference type="Pfam" id="PF00528">
    <property type="entry name" value="BPD_transp_1"/>
    <property type="match status" value="1"/>
</dbReference>
<dbReference type="SUPFAM" id="SSF161098">
    <property type="entry name" value="MetI-like"/>
    <property type="match status" value="1"/>
</dbReference>
<dbReference type="Proteomes" id="UP000564644">
    <property type="component" value="Unassembled WGS sequence"/>
</dbReference>
<dbReference type="PANTHER" id="PTHR43744:SF9">
    <property type="entry name" value="POLYGALACTURONAN_RHAMNOGALACTURONAN TRANSPORT SYSTEM PERMEASE PROTEIN YTCP"/>
    <property type="match status" value="1"/>
</dbReference>
<keyword evidence="4 7" id="KW-0812">Transmembrane</keyword>
<reference evidence="9 10" key="1">
    <citation type="submission" date="2020-08" db="EMBL/GenBank/DDBJ databases">
        <title>Cohnella phylogeny.</title>
        <authorList>
            <person name="Dunlap C."/>
        </authorList>
    </citation>
    <scope>NUCLEOTIDE SEQUENCE [LARGE SCALE GENOMIC DNA]</scope>
    <source>
        <strain evidence="9 10">CBP 2801</strain>
    </source>
</reference>
<evidence type="ECO:0000259" key="8">
    <source>
        <dbReference type="PROSITE" id="PS50928"/>
    </source>
</evidence>
<dbReference type="GO" id="GO:0005886">
    <property type="term" value="C:plasma membrane"/>
    <property type="evidence" value="ECO:0007669"/>
    <property type="project" value="UniProtKB-SubCell"/>
</dbReference>
<feature type="transmembrane region" description="Helical" evidence="7">
    <location>
        <begin position="183"/>
        <end position="208"/>
    </location>
</feature>
<protein>
    <submittedName>
        <fullName evidence="9">Carbohydrate ABC transporter permease</fullName>
    </submittedName>
</protein>
<comment type="subcellular location">
    <subcellularLocation>
        <location evidence="1 7">Cell membrane</location>
        <topology evidence="1 7">Multi-pass membrane protein</topology>
    </subcellularLocation>
</comment>
<dbReference type="InterPro" id="IPR035906">
    <property type="entry name" value="MetI-like_sf"/>
</dbReference>
<feature type="transmembrane region" description="Helical" evidence="7">
    <location>
        <begin position="110"/>
        <end position="129"/>
    </location>
</feature>
<dbReference type="EMBL" id="JACJVO010000036">
    <property type="protein sequence ID" value="MBB6734789.1"/>
    <property type="molecule type" value="Genomic_DNA"/>
</dbReference>
<evidence type="ECO:0000256" key="2">
    <source>
        <dbReference type="ARBA" id="ARBA00022448"/>
    </source>
</evidence>